<dbReference type="PANTHER" id="PTHR14790">
    <property type="entry name" value="RECQ-MEDIATED GENOME INSTABILITY PROTEIN 1 RMI1"/>
    <property type="match status" value="1"/>
</dbReference>
<feature type="domain" description="RecQ mediated genome instability protein 1 OB-fold" evidence="4">
    <location>
        <begin position="27"/>
        <end position="156"/>
    </location>
</feature>
<feature type="region of interest" description="Disordered" evidence="3">
    <location>
        <begin position="414"/>
        <end position="516"/>
    </location>
</feature>
<evidence type="ECO:0000256" key="2">
    <source>
        <dbReference type="ARBA" id="ARBA00018987"/>
    </source>
</evidence>
<dbReference type="EMBL" id="MNAD01000635">
    <property type="protein sequence ID" value="OJT11460.1"/>
    <property type="molecule type" value="Genomic_DNA"/>
</dbReference>
<keyword evidence="6" id="KW-1185">Reference proteome</keyword>
<dbReference type="PANTHER" id="PTHR14790:SF15">
    <property type="entry name" value="RECQ-MEDIATED GENOME INSTABILITY PROTEIN 1"/>
    <property type="match status" value="1"/>
</dbReference>
<dbReference type="Gene3D" id="2.40.50.770">
    <property type="entry name" value="RecQ-mediated genome instability protein Rmi1, C-terminal domain"/>
    <property type="match status" value="1"/>
</dbReference>
<dbReference type="GO" id="GO:0000724">
    <property type="term" value="P:double-strand break repair via homologous recombination"/>
    <property type="evidence" value="ECO:0007669"/>
    <property type="project" value="TreeGrafter"/>
</dbReference>
<evidence type="ECO:0000313" key="6">
    <source>
        <dbReference type="Proteomes" id="UP000184267"/>
    </source>
</evidence>
<protein>
    <recommendedName>
        <fullName evidence="2">RecQ-mediated genome instability protein 1</fullName>
    </recommendedName>
</protein>
<sequence>MPAILELVNAQLLASDFADSMVPGTGFPANIIGAEKAVLEGPILVEVVGMMEIGHSAYSLLQTYESREEYRKQAALREAREPRDGEERKPMPKYPRSMLQFQLSDGSAILPAIENKPFPEFELGETPLGIKMILRNASIRRGTALLKPDCVQVMEGTKNDDRDAQRDAIFFRALKARLGEDVPEPEPAPDDQPAPAQDPVAAPRPALRDISPAAPDADIGHANSPRRVEREHDDDMGQPRRRKRPSRVGRSPSPDPPPRDVALQRSRFFSKPASGASASGLASANAGADEDADVGRVRVNSGDAGAMRSLAQAIGLSPPRAPPVNLPESDEDENPLLSPSANGNGKGKQRAELSFGEPGSEDYDFEFDVDESFLEQVDRAAQEALLRGTTATSTANATANTTFSTTATAVATTTNGRASSVQAPQTQTRVKPEPRSQSAARALFATGHRRGGSVAAGPASSSSGGAGADAPMDVIDISDDEVEGDKENVPVPTRHVRRRVAPEREPPQEDVIELSD</sequence>
<evidence type="ECO:0000313" key="5">
    <source>
        <dbReference type="EMBL" id="OJT11460.1"/>
    </source>
</evidence>
<dbReference type="InterPro" id="IPR013894">
    <property type="entry name" value="RMI1_OB"/>
</dbReference>
<dbReference type="Pfam" id="PF08585">
    <property type="entry name" value="RMI1_N_C"/>
    <property type="match status" value="1"/>
</dbReference>
<feature type="region of interest" description="Disordered" evidence="3">
    <location>
        <begin position="180"/>
        <end position="364"/>
    </location>
</feature>
<feature type="compositionally biased region" description="Basic and acidic residues" evidence="3">
    <location>
        <begin position="72"/>
        <end position="90"/>
    </location>
</feature>
<evidence type="ECO:0000256" key="1">
    <source>
        <dbReference type="ARBA" id="ARBA00006395"/>
    </source>
</evidence>
<organism evidence="5 6">
    <name type="scientific">Trametes pubescens</name>
    <name type="common">White-rot fungus</name>
    <dbReference type="NCBI Taxonomy" id="154538"/>
    <lineage>
        <taxon>Eukaryota</taxon>
        <taxon>Fungi</taxon>
        <taxon>Dikarya</taxon>
        <taxon>Basidiomycota</taxon>
        <taxon>Agaricomycotina</taxon>
        <taxon>Agaricomycetes</taxon>
        <taxon>Polyporales</taxon>
        <taxon>Polyporaceae</taxon>
        <taxon>Trametes</taxon>
    </lineage>
</organism>
<dbReference type="STRING" id="154538.A0A1M2VVC4"/>
<reference evidence="5 6" key="1">
    <citation type="submission" date="2016-10" db="EMBL/GenBank/DDBJ databases">
        <title>Genome sequence of the basidiomycete white-rot fungus Trametes pubescens.</title>
        <authorList>
            <person name="Makela M.R."/>
            <person name="Granchi Z."/>
            <person name="Peng M."/>
            <person name="De Vries R.P."/>
            <person name="Grigoriev I."/>
            <person name="Riley R."/>
            <person name="Hilden K."/>
        </authorList>
    </citation>
    <scope>NUCLEOTIDE SEQUENCE [LARGE SCALE GENOMIC DNA]</scope>
    <source>
        <strain evidence="5 6">FBCC735</strain>
    </source>
</reference>
<feature type="compositionally biased region" description="Basic and acidic residues" evidence="3">
    <location>
        <begin position="226"/>
        <end position="238"/>
    </location>
</feature>
<feature type="compositionally biased region" description="Low complexity" evidence="3">
    <location>
        <begin position="452"/>
        <end position="463"/>
    </location>
</feature>
<dbReference type="OrthoDB" id="341511at2759"/>
<feature type="region of interest" description="Disordered" evidence="3">
    <location>
        <begin position="72"/>
        <end position="94"/>
    </location>
</feature>
<feature type="compositionally biased region" description="Low complexity" evidence="3">
    <location>
        <begin position="273"/>
        <end position="287"/>
    </location>
</feature>
<feature type="compositionally biased region" description="Polar residues" evidence="3">
    <location>
        <begin position="416"/>
        <end position="439"/>
    </location>
</feature>
<comment type="caution">
    <text evidence="5">The sequence shown here is derived from an EMBL/GenBank/DDBJ whole genome shotgun (WGS) entry which is preliminary data.</text>
</comment>
<feature type="compositionally biased region" description="Low complexity" evidence="3">
    <location>
        <begin position="191"/>
        <end position="205"/>
    </location>
</feature>
<dbReference type="Proteomes" id="UP000184267">
    <property type="component" value="Unassembled WGS sequence"/>
</dbReference>
<dbReference type="GO" id="GO:0000712">
    <property type="term" value="P:resolution of meiotic recombination intermediates"/>
    <property type="evidence" value="ECO:0007669"/>
    <property type="project" value="TreeGrafter"/>
</dbReference>
<dbReference type="GO" id="GO:0016604">
    <property type="term" value="C:nuclear body"/>
    <property type="evidence" value="ECO:0007669"/>
    <property type="project" value="TreeGrafter"/>
</dbReference>
<gene>
    <name evidence="5" type="ORF">TRAPUB_12012</name>
</gene>
<evidence type="ECO:0000256" key="3">
    <source>
        <dbReference type="SAM" id="MobiDB-lite"/>
    </source>
</evidence>
<dbReference type="OMA" id="FLEPKCV"/>
<dbReference type="GO" id="GO:0031422">
    <property type="term" value="C:RecQ family helicase-topoisomerase III complex"/>
    <property type="evidence" value="ECO:0007669"/>
    <property type="project" value="TreeGrafter"/>
</dbReference>
<accession>A0A1M2VVC4</accession>
<comment type="similarity">
    <text evidence="1">Belongs to the RMI1 family.</text>
</comment>
<dbReference type="InterPro" id="IPR042470">
    <property type="entry name" value="RMI1_N_C_sf"/>
</dbReference>
<dbReference type="AlphaFoldDB" id="A0A1M2VVC4"/>
<proteinExistence type="inferred from homology"/>
<name>A0A1M2VVC4_TRAPU</name>
<evidence type="ECO:0000259" key="4">
    <source>
        <dbReference type="Pfam" id="PF08585"/>
    </source>
</evidence>